<keyword evidence="6" id="KW-1185">Reference proteome</keyword>
<proteinExistence type="predicted"/>
<sequence>MPVATAAAKGVARPLGVASRHWLQRARAPPLRKALEATCRSKHRAFFIKSRNFTEFTCPGRSSSSRNQGRSTLRQLKCKAADGEEREEKREEEPEEEVPSKLPKWARAVSNATDDQNKALWGVSVMTFLYGASVFMVASLLPVYLKRVVGMSQTNIGYIEGIAISMSFFARGFSGVASDLFKSRFPPIIIGGLLQCCVKPIAVMSTSVTMLASARLLDRFAKGIRAAPTDALLADLSPTGQQGSVYGMYHSSSTLGSMVGGTLAMIIMWATCNNYRAVFALSTIPAVLAILIPILVIKEPKLGKLGKRLEHIKSEIKEIDAFMDEIQAEQTASISEQEEKPACRKQIQRAKRKKELLQLEGGDRFTLRFYKVMAIAWILYTARFSEAFITLRAVEVGLPVALVPILLVVSQVLQTALSYPLGRWADEFLDRNAVLVIGFFCLAAANIACFQATGPLGMILGVFFQGLHMSAAEGNLKALVAQSLPLHLRGTGFSIFAMSAGTAVVVGNMTAGYLADYTVSLGLGSVGPFYAGLASTLLATVALLVMYNSDSAENRGKLLPVRNFLLMDKIYHM</sequence>
<evidence type="ECO:0000259" key="4">
    <source>
        <dbReference type="PROSITE" id="PS50850"/>
    </source>
</evidence>
<dbReference type="EMBL" id="LGRX02035637">
    <property type="protein sequence ID" value="KAK3233761.1"/>
    <property type="molecule type" value="Genomic_DNA"/>
</dbReference>
<feature type="compositionally biased region" description="Low complexity" evidence="2">
    <location>
        <begin position="60"/>
        <end position="71"/>
    </location>
</feature>
<comment type="subcellular location">
    <subcellularLocation>
        <location evidence="1">Membrane</location>
        <topology evidence="1">Multi-pass membrane protein</topology>
    </subcellularLocation>
</comment>
<feature type="domain" description="Major facilitator superfamily (MFS) profile" evidence="4">
    <location>
        <begin position="119"/>
        <end position="551"/>
    </location>
</feature>
<keyword evidence="3" id="KW-1133">Transmembrane helix</keyword>
<dbReference type="GO" id="GO:0016020">
    <property type="term" value="C:membrane"/>
    <property type="evidence" value="ECO:0007669"/>
    <property type="project" value="UniProtKB-SubCell"/>
</dbReference>
<feature type="transmembrane region" description="Helical" evidence="3">
    <location>
        <begin position="400"/>
        <end position="421"/>
    </location>
</feature>
<dbReference type="Gene3D" id="1.20.1250.20">
    <property type="entry name" value="MFS general substrate transporter like domains"/>
    <property type="match status" value="2"/>
</dbReference>
<evidence type="ECO:0000313" key="5">
    <source>
        <dbReference type="EMBL" id="KAK3233761.1"/>
    </source>
</evidence>
<feature type="transmembrane region" description="Helical" evidence="3">
    <location>
        <begin position="157"/>
        <end position="176"/>
    </location>
</feature>
<dbReference type="SUPFAM" id="SSF103473">
    <property type="entry name" value="MFS general substrate transporter"/>
    <property type="match status" value="1"/>
</dbReference>
<organism evidence="5 6">
    <name type="scientific">Cymbomonas tetramitiformis</name>
    <dbReference type="NCBI Taxonomy" id="36881"/>
    <lineage>
        <taxon>Eukaryota</taxon>
        <taxon>Viridiplantae</taxon>
        <taxon>Chlorophyta</taxon>
        <taxon>Pyramimonadophyceae</taxon>
        <taxon>Pyramimonadales</taxon>
        <taxon>Pyramimonadaceae</taxon>
        <taxon>Cymbomonas</taxon>
    </lineage>
</organism>
<dbReference type="InterPro" id="IPR020846">
    <property type="entry name" value="MFS_dom"/>
</dbReference>
<evidence type="ECO:0000256" key="1">
    <source>
        <dbReference type="ARBA" id="ARBA00004141"/>
    </source>
</evidence>
<reference evidence="5 6" key="1">
    <citation type="journal article" date="2015" name="Genome Biol. Evol.">
        <title>Comparative Genomics of a Bacterivorous Green Alga Reveals Evolutionary Causalities and Consequences of Phago-Mixotrophic Mode of Nutrition.</title>
        <authorList>
            <person name="Burns J.A."/>
            <person name="Paasch A."/>
            <person name="Narechania A."/>
            <person name="Kim E."/>
        </authorList>
    </citation>
    <scope>NUCLEOTIDE SEQUENCE [LARGE SCALE GENOMIC DNA]</scope>
    <source>
        <strain evidence="5 6">PLY_AMNH</strain>
    </source>
</reference>
<comment type="caution">
    <text evidence="5">The sequence shown here is derived from an EMBL/GenBank/DDBJ whole genome shotgun (WGS) entry which is preliminary data.</text>
</comment>
<dbReference type="AlphaFoldDB" id="A0AAE0BC95"/>
<dbReference type="Proteomes" id="UP001190700">
    <property type="component" value="Unassembled WGS sequence"/>
</dbReference>
<dbReference type="GO" id="GO:0022857">
    <property type="term" value="F:transmembrane transporter activity"/>
    <property type="evidence" value="ECO:0007669"/>
    <property type="project" value="InterPro"/>
</dbReference>
<feature type="transmembrane region" description="Helical" evidence="3">
    <location>
        <begin position="254"/>
        <end position="271"/>
    </location>
</feature>
<feature type="compositionally biased region" description="Basic and acidic residues" evidence="2">
    <location>
        <begin position="79"/>
        <end position="92"/>
    </location>
</feature>
<feature type="region of interest" description="Disordered" evidence="2">
    <location>
        <begin position="58"/>
        <end position="102"/>
    </location>
</feature>
<dbReference type="CDD" id="cd17370">
    <property type="entry name" value="MFS_MJ1317_like"/>
    <property type="match status" value="1"/>
</dbReference>
<dbReference type="InterPro" id="IPR036259">
    <property type="entry name" value="MFS_trans_sf"/>
</dbReference>
<dbReference type="PANTHER" id="PTHR23518:SF2">
    <property type="entry name" value="MAJOR FACILITATOR SUPERFAMILY TRANSPORTER"/>
    <property type="match status" value="1"/>
</dbReference>
<name>A0AAE0BC95_9CHLO</name>
<evidence type="ECO:0000256" key="3">
    <source>
        <dbReference type="SAM" id="Phobius"/>
    </source>
</evidence>
<keyword evidence="3" id="KW-0812">Transmembrane</keyword>
<dbReference type="Pfam" id="PF07690">
    <property type="entry name" value="MFS_1"/>
    <property type="match status" value="2"/>
</dbReference>
<dbReference type="InterPro" id="IPR011701">
    <property type="entry name" value="MFS"/>
</dbReference>
<accession>A0AAE0BC95</accession>
<protein>
    <recommendedName>
        <fullName evidence="4">Major facilitator superfamily (MFS) profile domain-containing protein</fullName>
    </recommendedName>
</protein>
<feature type="transmembrane region" description="Helical" evidence="3">
    <location>
        <begin position="433"/>
        <end position="453"/>
    </location>
</feature>
<evidence type="ECO:0000313" key="6">
    <source>
        <dbReference type="Proteomes" id="UP001190700"/>
    </source>
</evidence>
<feature type="transmembrane region" description="Helical" evidence="3">
    <location>
        <begin position="277"/>
        <end position="297"/>
    </location>
</feature>
<feature type="transmembrane region" description="Helical" evidence="3">
    <location>
        <begin position="492"/>
        <end position="515"/>
    </location>
</feature>
<evidence type="ECO:0000256" key="2">
    <source>
        <dbReference type="SAM" id="MobiDB-lite"/>
    </source>
</evidence>
<feature type="transmembrane region" description="Helical" evidence="3">
    <location>
        <begin position="188"/>
        <end position="212"/>
    </location>
</feature>
<keyword evidence="3" id="KW-0472">Membrane</keyword>
<feature type="transmembrane region" description="Helical" evidence="3">
    <location>
        <begin position="119"/>
        <end position="145"/>
    </location>
</feature>
<gene>
    <name evidence="5" type="ORF">CYMTET_55959</name>
</gene>
<dbReference type="PROSITE" id="PS50850">
    <property type="entry name" value="MFS"/>
    <property type="match status" value="1"/>
</dbReference>
<dbReference type="PANTHER" id="PTHR23518">
    <property type="entry name" value="C-METHYLTRANSFERASE"/>
    <property type="match status" value="1"/>
</dbReference>
<feature type="transmembrane region" description="Helical" evidence="3">
    <location>
        <begin position="527"/>
        <end position="547"/>
    </location>
</feature>